<dbReference type="InterPro" id="IPR005502">
    <property type="entry name" value="Ribosyl_crysJ1"/>
</dbReference>
<evidence type="ECO:0000313" key="1">
    <source>
        <dbReference type="EMBL" id="GAA0732941.1"/>
    </source>
</evidence>
<organism evidence="1 2">
    <name type="scientific">Clostridium oceanicum</name>
    <dbReference type="NCBI Taxonomy" id="1543"/>
    <lineage>
        <taxon>Bacteria</taxon>
        <taxon>Bacillati</taxon>
        <taxon>Bacillota</taxon>
        <taxon>Clostridia</taxon>
        <taxon>Eubacteriales</taxon>
        <taxon>Clostridiaceae</taxon>
        <taxon>Clostridium</taxon>
    </lineage>
</organism>
<keyword evidence="2" id="KW-1185">Reference proteome</keyword>
<dbReference type="SUPFAM" id="SSF101478">
    <property type="entry name" value="ADP-ribosylglycohydrolase"/>
    <property type="match status" value="1"/>
</dbReference>
<comment type="caution">
    <text evidence="1">The sequence shown here is derived from an EMBL/GenBank/DDBJ whole genome shotgun (WGS) entry which is preliminary data.</text>
</comment>
<gene>
    <name evidence="1" type="ORF">GCM10008906_03210</name>
</gene>
<proteinExistence type="predicted"/>
<protein>
    <submittedName>
        <fullName evidence="1">ADP-ribosylglycohydrolase family protein</fullName>
    </submittedName>
</protein>
<dbReference type="InterPro" id="IPR036705">
    <property type="entry name" value="Ribosyl_crysJ1_sf"/>
</dbReference>
<dbReference type="Pfam" id="PF03747">
    <property type="entry name" value="ADP_ribosyl_GH"/>
    <property type="match status" value="1"/>
</dbReference>
<accession>A0ABP3UKC2</accession>
<evidence type="ECO:0000313" key="2">
    <source>
        <dbReference type="Proteomes" id="UP001501510"/>
    </source>
</evidence>
<dbReference type="Proteomes" id="UP001501510">
    <property type="component" value="Unassembled WGS sequence"/>
</dbReference>
<dbReference type="RefSeq" id="WP_343758163.1">
    <property type="nucleotide sequence ID" value="NZ_BAAACG010000001.1"/>
</dbReference>
<dbReference type="EMBL" id="BAAACG010000001">
    <property type="protein sequence ID" value="GAA0732941.1"/>
    <property type="molecule type" value="Genomic_DNA"/>
</dbReference>
<dbReference type="Gene3D" id="1.10.4080.10">
    <property type="entry name" value="ADP-ribosylation/Crystallin J1"/>
    <property type="match status" value="1"/>
</dbReference>
<reference evidence="2" key="1">
    <citation type="journal article" date="2019" name="Int. J. Syst. Evol. Microbiol.">
        <title>The Global Catalogue of Microorganisms (GCM) 10K type strain sequencing project: providing services to taxonomists for standard genome sequencing and annotation.</title>
        <authorList>
            <consortium name="The Broad Institute Genomics Platform"/>
            <consortium name="The Broad Institute Genome Sequencing Center for Infectious Disease"/>
            <person name="Wu L."/>
            <person name="Ma J."/>
        </authorList>
    </citation>
    <scope>NUCLEOTIDE SEQUENCE [LARGE SCALE GENOMIC DNA]</scope>
    <source>
        <strain evidence="2">JCM 1407</strain>
    </source>
</reference>
<name>A0ABP3UKC2_9CLOT</name>
<sequence length="711" mass="79830">MNKLPKDYIEKVHAGVLGKVIGVYLGHPVEGALYQDIIKKHGEVWYYLQEKEEEIVEPDDDITGTFLFPRAIEDYDYNEDTLAQNIGKVWLNGLVEHESAVAWSGKGVSTEHTAYLNLKKGMIPPHTGSIETNGSIVAQQVGGQIFMDCWGLLCPDDPALAVKLVSEAVSVHHDGEAIYGARIIAAIIAMAFTEKDMKKNLERALKFVPEDSNIYKINKKLLEIREKTEDFHEAFKYLYENHSYNHYPGKCPTEPNHGIVILALLYGENKFSKSMMIVDTCGWDADGNSAVVGTILGVSTGVKGINKDANYIKPMKGLVYVPYAEGGEAITDCTNLTYRIVNMARKMRGISEVNPKNNARFNFSLPGSLHGFELAKGNLYCPYTEIIDTTSKEINDIKGLEICYKMMTISRSIRAEALTLEEYDKRDLPYYKLTASPTLYSGQVIKMGLISPNNEVEARLFVKLNADKDEYITLYSSYKKIVKGNDITEITYKIPNTKGRPIGKVGFEIKGSRKEETLEGKVIINYIDWKSEPNSILIPEDKKISLEKWWNFTWIGNVNMTDNLRNFLPYIRLSLTDEIAVLSQGTRDWENYKASAEIMPHNFVSGGIGIRCRGLKRYIALLLTNKNTLKLVAKYDEEEIVIDEKSCDFEFDIKNIDFNIQIIGDEIKGEALGIEVSGINPYSKKLSSGAAAIIVEDGAIKVNKYKVTPAK</sequence>